<dbReference type="InterPro" id="IPR020472">
    <property type="entry name" value="WD40_PAC1"/>
</dbReference>
<feature type="compositionally biased region" description="Low complexity" evidence="19">
    <location>
        <begin position="20"/>
        <end position="39"/>
    </location>
</feature>
<dbReference type="Pfam" id="PF09325">
    <property type="entry name" value="Vps5"/>
    <property type="match status" value="1"/>
</dbReference>
<feature type="compositionally biased region" description="Low complexity" evidence="19">
    <location>
        <begin position="854"/>
        <end position="869"/>
    </location>
</feature>
<keyword evidence="18" id="KW-0175">Coiled coil</keyword>
<evidence type="ECO:0000256" key="16">
    <source>
        <dbReference type="ARBA" id="ARBA00023242"/>
    </source>
</evidence>
<feature type="compositionally biased region" description="Polar residues" evidence="19">
    <location>
        <begin position="790"/>
        <end position="801"/>
    </location>
</feature>
<dbReference type="SUPFAM" id="SSF103657">
    <property type="entry name" value="BAR/IMD domain-like"/>
    <property type="match status" value="1"/>
</dbReference>
<evidence type="ECO:0000256" key="5">
    <source>
        <dbReference type="ARBA" id="ARBA00010883"/>
    </source>
</evidence>
<dbReference type="InterPro" id="IPR036871">
    <property type="entry name" value="PX_dom_sf"/>
</dbReference>
<dbReference type="InterPro" id="IPR035803">
    <property type="entry name" value="BAR_Vps5"/>
</dbReference>
<keyword evidence="15" id="KW-0804">Transcription</keyword>
<dbReference type="GO" id="GO:0016251">
    <property type="term" value="F:RNA polymerase II general transcription initiation factor activity"/>
    <property type="evidence" value="ECO:0007669"/>
    <property type="project" value="TreeGrafter"/>
</dbReference>
<dbReference type="FunCoup" id="A0A084QYZ7">
    <property type="interactions" value="749"/>
</dbReference>
<dbReference type="GO" id="GO:0015031">
    <property type="term" value="P:protein transport"/>
    <property type="evidence" value="ECO:0007669"/>
    <property type="project" value="UniProtKB-KW"/>
</dbReference>
<dbReference type="GO" id="GO:0030904">
    <property type="term" value="C:retromer complex"/>
    <property type="evidence" value="ECO:0007669"/>
    <property type="project" value="UniProtKB-ARBA"/>
</dbReference>
<dbReference type="Gene3D" id="3.30.1520.10">
    <property type="entry name" value="Phox-like domain"/>
    <property type="match status" value="1"/>
</dbReference>
<dbReference type="GO" id="GO:0005669">
    <property type="term" value="C:transcription factor TFIID complex"/>
    <property type="evidence" value="ECO:0007669"/>
    <property type="project" value="TreeGrafter"/>
</dbReference>
<feature type="compositionally biased region" description="Basic and acidic residues" evidence="19">
    <location>
        <begin position="325"/>
        <end position="334"/>
    </location>
</feature>
<dbReference type="InterPro" id="IPR007582">
    <property type="entry name" value="TFIID_NTD2"/>
</dbReference>
<dbReference type="SMART" id="SM00312">
    <property type="entry name" value="PX"/>
    <property type="match status" value="1"/>
</dbReference>
<dbReference type="OrthoDB" id="10266330at2759"/>
<dbReference type="InParanoid" id="A0A084QYZ7"/>
<proteinExistence type="inferred from homology"/>
<feature type="repeat" description="WD" evidence="17">
    <location>
        <begin position="506"/>
        <end position="537"/>
    </location>
</feature>
<dbReference type="SUPFAM" id="SSF160897">
    <property type="entry name" value="Taf5 N-terminal domain-like"/>
    <property type="match status" value="1"/>
</dbReference>
<dbReference type="GO" id="GO:0005794">
    <property type="term" value="C:Golgi apparatus"/>
    <property type="evidence" value="ECO:0007669"/>
    <property type="project" value="UniProtKB-SubCell"/>
</dbReference>
<feature type="compositionally biased region" description="Low complexity" evidence="19">
    <location>
        <begin position="805"/>
        <end position="836"/>
    </location>
</feature>
<keyword evidence="12" id="KW-0805">Transcription regulation</keyword>
<dbReference type="GO" id="GO:0005768">
    <property type="term" value="C:endosome"/>
    <property type="evidence" value="ECO:0007669"/>
    <property type="project" value="UniProtKB-ARBA"/>
</dbReference>
<dbReference type="InterPro" id="IPR015943">
    <property type="entry name" value="WD40/YVTN_repeat-like_dom_sf"/>
</dbReference>
<evidence type="ECO:0000256" key="9">
    <source>
        <dbReference type="ARBA" id="ARBA00022574"/>
    </source>
</evidence>
<dbReference type="GO" id="GO:0042147">
    <property type="term" value="P:retrograde transport, endosome to Golgi"/>
    <property type="evidence" value="ECO:0007669"/>
    <property type="project" value="UniProtKB-ARBA"/>
</dbReference>
<keyword evidence="11" id="KW-0653">Protein transport</keyword>
<feature type="repeat" description="WD" evidence="17">
    <location>
        <begin position="482"/>
        <end position="505"/>
    </location>
</feature>
<feature type="compositionally biased region" description="Basic and acidic residues" evidence="19">
    <location>
        <begin position="303"/>
        <end position="312"/>
    </location>
</feature>
<evidence type="ECO:0000256" key="17">
    <source>
        <dbReference type="PROSITE-ProRule" id="PRU00221"/>
    </source>
</evidence>
<evidence type="ECO:0000256" key="10">
    <source>
        <dbReference type="ARBA" id="ARBA00022737"/>
    </source>
</evidence>
<feature type="region of interest" description="Disordered" evidence="19">
    <location>
        <begin position="303"/>
        <end position="351"/>
    </location>
</feature>
<dbReference type="GO" id="GO:0005829">
    <property type="term" value="C:cytosol"/>
    <property type="evidence" value="ECO:0007669"/>
    <property type="project" value="GOC"/>
</dbReference>
<dbReference type="CDD" id="cd00200">
    <property type="entry name" value="WD40"/>
    <property type="match status" value="1"/>
</dbReference>
<keyword evidence="9 17" id="KW-0853">WD repeat</keyword>
<keyword evidence="10" id="KW-0677">Repeat</keyword>
<dbReference type="PROSITE" id="PS00678">
    <property type="entry name" value="WD_REPEATS_1"/>
    <property type="match status" value="1"/>
</dbReference>
<dbReference type="Pfam" id="PF00787">
    <property type="entry name" value="PX"/>
    <property type="match status" value="1"/>
</dbReference>
<dbReference type="InterPro" id="IPR037264">
    <property type="entry name" value="TFIID_NTD2_sf"/>
</dbReference>
<evidence type="ECO:0000256" key="18">
    <source>
        <dbReference type="SAM" id="Coils"/>
    </source>
</evidence>
<dbReference type="InterPro" id="IPR001683">
    <property type="entry name" value="PX_dom"/>
</dbReference>
<dbReference type="PROSITE" id="PS50195">
    <property type="entry name" value="PX"/>
    <property type="match status" value="1"/>
</dbReference>
<evidence type="ECO:0000256" key="8">
    <source>
        <dbReference type="ARBA" id="ARBA00022553"/>
    </source>
</evidence>
<dbReference type="Pfam" id="PF04494">
    <property type="entry name" value="TFIID_NTD2"/>
    <property type="match status" value="1"/>
</dbReference>
<organism evidence="21 22">
    <name type="scientific">Stachybotrys chlorohalonatus (strain IBT 40285)</name>
    <dbReference type="NCBI Taxonomy" id="1283841"/>
    <lineage>
        <taxon>Eukaryota</taxon>
        <taxon>Fungi</taxon>
        <taxon>Dikarya</taxon>
        <taxon>Ascomycota</taxon>
        <taxon>Pezizomycotina</taxon>
        <taxon>Sordariomycetes</taxon>
        <taxon>Hypocreomycetidae</taxon>
        <taxon>Hypocreales</taxon>
        <taxon>Stachybotryaceae</taxon>
        <taxon>Stachybotrys</taxon>
    </lineage>
</organism>
<dbReference type="InterPro" id="IPR015404">
    <property type="entry name" value="Vps5_C"/>
</dbReference>
<keyword evidence="8" id="KW-0597">Phosphoprotein</keyword>
<dbReference type="STRING" id="1283841.A0A084QYZ7"/>
<dbReference type="InterPro" id="IPR019775">
    <property type="entry name" value="WD40_repeat_CS"/>
</dbReference>
<dbReference type="Gene3D" id="1.20.1270.60">
    <property type="entry name" value="Arfaptin homology (AH) domain/BAR domain"/>
    <property type="match status" value="1"/>
</dbReference>
<evidence type="ECO:0000256" key="13">
    <source>
        <dbReference type="ARBA" id="ARBA00023034"/>
    </source>
</evidence>
<dbReference type="FunFam" id="3.30.1520.10:FF:000013">
    <property type="entry name" value="Putative Sorting nexin 3"/>
    <property type="match status" value="1"/>
</dbReference>
<evidence type="ECO:0000256" key="7">
    <source>
        <dbReference type="ARBA" id="ARBA00022490"/>
    </source>
</evidence>
<comment type="similarity">
    <text evidence="5">Belongs to the sorting nexin family.</text>
</comment>
<keyword evidence="14" id="KW-0472">Membrane</keyword>
<dbReference type="Proteomes" id="UP000028524">
    <property type="component" value="Unassembled WGS sequence"/>
</dbReference>
<dbReference type="GO" id="GO:0035091">
    <property type="term" value="F:phosphatidylinositol binding"/>
    <property type="evidence" value="ECO:0007669"/>
    <property type="project" value="InterPro"/>
</dbReference>
<protein>
    <recommendedName>
        <fullName evidence="20">PX domain-containing protein</fullName>
    </recommendedName>
</protein>
<keyword evidence="7" id="KW-0963">Cytoplasm</keyword>
<dbReference type="CDD" id="cd07627">
    <property type="entry name" value="BAR_Vps5p"/>
    <property type="match status" value="1"/>
</dbReference>
<evidence type="ECO:0000259" key="20">
    <source>
        <dbReference type="PROSITE" id="PS50195"/>
    </source>
</evidence>
<keyword evidence="13" id="KW-0333">Golgi apparatus</keyword>
<feature type="coiled-coil region" evidence="18">
    <location>
        <begin position="1233"/>
        <end position="1260"/>
    </location>
</feature>
<dbReference type="Gene3D" id="2.130.10.10">
    <property type="entry name" value="YVTN repeat-like/Quinoprotein amine dehydrogenase"/>
    <property type="match status" value="2"/>
</dbReference>
<dbReference type="CDD" id="cd06861">
    <property type="entry name" value="PX_Vps5p"/>
    <property type="match status" value="1"/>
</dbReference>
<feature type="compositionally biased region" description="Polar residues" evidence="19">
    <location>
        <begin position="928"/>
        <end position="939"/>
    </location>
</feature>
<dbReference type="FunFam" id="1.20.1270.60:FF:000022">
    <property type="entry name" value="Sorting nexin 3 protein"/>
    <property type="match status" value="1"/>
</dbReference>
<dbReference type="PROSITE" id="PS50082">
    <property type="entry name" value="WD_REPEATS_2"/>
    <property type="match status" value="6"/>
</dbReference>
<dbReference type="CDD" id="cd08044">
    <property type="entry name" value="TAF5_NTD2"/>
    <property type="match status" value="1"/>
</dbReference>
<evidence type="ECO:0000256" key="15">
    <source>
        <dbReference type="ARBA" id="ARBA00023163"/>
    </source>
</evidence>
<evidence type="ECO:0000256" key="19">
    <source>
        <dbReference type="SAM" id="MobiDB-lite"/>
    </source>
</evidence>
<dbReference type="PANTHER" id="PTHR19879:SF1">
    <property type="entry name" value="CANNONBALL-RELATED"/>
    <property type="match status" value="1"/>
</dbReference>
<evidence type="ECO:0000313" key="21">
    <source>
        <dbReference type="EMBL" id="KFA69182.1"/>
    </source>
</evidence>
<evidence type="ECO:0000256" key="2">
    <source>
        <dbReference type="ARBA" id="ARBA00004287"/>
    </source>
</evidence>
<keyword evidence="16" id="KW-0539">Nucleus</keyword>
<accession>A0A084QYZ7</accession>
<dbReference type="PRINTS" id="PR00320">
    <property type="entry name" value="GPROTEINBRPT"/>
</dbReference>
<dbReference type="InterPro" id="IPR001680">
    <property type="entry name" value="WD40_rpt"/>
</dbReference>
<dbReference type="SMART" id="SM00320">
    <property type="entry name" value="WD40"/>
    <property type="match status" value="6"/>
</dbReference>
<dbReference type="PANTHER" id="PTHR19879">
    <property type="entry name" value="TRANSCRIPTION INITIATION FACTOR TFIID"/>
    <property type="match status" value="1"/>
</dbReference>
<dbReference type="InterPro" id="IPR036322">
    <property type="entry name" value="WD40_repeat_dom_sf"/>
</dbReference>
<evidence type="ECO:0000256" key="14">
    <source>
        <dbReference type="ARBA" id="ARBA00023136"/>
    </source>
</evidence>
<dbReference type="InterPro" id="IPR027267">
    <property type="entry name" value="AH/BAR_dom_sf"/>
</dbReference>
<feature type="repeat" description="WD" evidence="17">
    <location>
        <begin position="642"/>
        <end position="676"/>
    </location>
</feature>
<evidence type="ECO:0000313" key="22">
    <source>
        <dbReference type="Proteomes" id="UP000028524"/>
    </source>
</evidence>
<feature type="region of interest" description="Disordered" evidence="19">
    <location>
        <begin position="1"/>
        <end position="39"/>
    </location>
</feature>
<dbReference type="PROSITE" id="PS50294">
    <property type="entry name" value="WD_REPEATS_REGION"/>
    <property type="match status" value="3"/>
</dbReference>
<dbReference type="Gene3D" id="1.25.40.500">
    <property type="entry name" value="TFIID subunit TAF5, NTD2 domain"/>
    <property type="match status" value="1"/>
</dbReference>
<feature type="region of interest" description="Disordered" evidence="19">
    <location>
        <begin position="852"/>
        <end position="941"/>
    </location>
</feature>
<keyword evidence="6" id="KW-0813">Transport</keyword>
<evidence type="ECO:0000256" key="3">
    <source>
        <dbReference type="ARBA" id="ARBA00004496"/>
    </source>
</evidence>
<keyword evidence="22" id="KW-1185">Reference proteome</keyword>
<evidence type="ECO:0000256" key="11">
    <source>
        <dbReference type="ARBA" id="ARBA00022927"/>
    </source>
</evidence>
<evidence type="ECO:0000256" key="1">
    <source>
        <dbReference type="ARBA" id="ARBA00004123"/>
    </source>
</evidence>
<dbReference type="HOGENOM" id="CLU_256789_0_0_1"/>
<dbReference type="GO" id="GO:0006367">
    <property type="term" value="P:transcription initiation at RNA polymerase II promoter"/>
    <property type="evidence" value="ECO:0007669"/>
    <property type="project" value="TreeGrafter"/>
</dbReference>
<gene>
    <name evidence="21" type="ORF">S40285_00036</name>
</gene>
<dbReference type="Pfam" id="PF00400">
    <property type="entry name" value="WD40"/>
    <property type="match status" value="6"/>
</dbReference>
<dbReference type="EMBL" id="KL659601">
    <property type="protein sequence ID" value="KFA69182.1"/>
    <property type="molecule type" value="Genomic_DNA"/>
</dbReference>
<name>A0A084QYZ7_STAC4</name>
<dbReference type="SUPFAM" id="SSF50978">
    <property type="entry name" value="WD40 repeat-like"/>
    <property type="match status" value="1"/>
</dbReference>
<feature type="region of interest" description="Disordered" evidence="19">
    <location>
        <begin position="786"/>
        <end position="840"/>
    </location>
</feature>
<feature type="domain" description="PX" evidence="20">
    <location>
        <begin position="945"/>
        <end position="1062"/>
    </location>
</feature>
<feature type="repeat" description="WD" evidence="17">
    <location>
        <begin position="592"/>
        <end position="633"/>
    </location>
</feature>
<comment type="subcellular location">
    <subcellularLocation>
        <location evidence="3">Cytoplasm</location>
    </subcellularLocation>
    <subcellularLocation>
        <location evidence="4">Golgi apparatus</location>
    </subcellularLocation>
    <subcellularLocation>
        <location evidence="2">Membrane</location>
        <topology evidence="2">Peripheral membrane protein</topology>
        <orientation evidence="2">Cytoplasmic side</orientation>
    </subcellularLocation>
    <subcellularLocation>
        <location evidence="1">Nucleus</location>
    </subcellularLocation>
</comment>
<reference evidence="21 22" key="1">
    <citation type="journal article" date="2014" name="BMC Genomics">
        <title>Comparative genome sequencing reveals chemotype-specific gene clusters in the toxigenic black mold Stachybotrys.</title>
        <authorList>
            <person name="Semeiks J."/>
            <person name="Borek D."/>
            <person name="Otwinowski Z."/>
            <person name="Grishin N.V."/>
        </authorList>
    </citation>
    <scope>NUCLEOTIDE SEQUENCE [LARGE SCALE GENOMIC DNA]</scope>
    <source>
        <strain evidence="21 22">IBT 40285</strain>
    </source>
</reference>
<evidence type="ECO:0000256" key="6">
    <source>
        <dbReference type="ARBA" id="ARBA00022448"/>
    </source>
</evidence>
<dbReference type="SUPFAM" id="SSF64268">
    <property type="entry name" value="PX domain"/>
    <property type="match status" value="1"/>
</dbReference>
<feature type="repeat" description="WD" evidence="17">
    <location>
        <begin position="387"/>
        <end position="421"/>
    </location>
</feature>
<evidence type="ECO:0000256" key="12">
    <source>
        <dbReference type="ARBA" id="ARBA00023015"/>
    </source>
</evidence>
<evidence type="ECO:0000256" key="4">
    <source>
        <dbReference type="ARBA" id="ARBA00004555"/>
    </source>
</evidence>
<feature type="repeat" description="WD" evidence="17">
    <location>
        <begin position="548"/>
        <end position="591"/>
    </location>
</feature>
<sequence length="1350" mass="148199">MSGQPGQTPVAGGPAPASYGGQPATSPAGTAPAAGGTTGTAMSNQNLNQIIRGLPKLTCISFKVTDYLLKRGFNRTEEVFRTESKYLGADGKPIQQLANLGPKKYAKAFRLLKEWVENNLDLYKFELSKLLWPIFVYAFLELVGNGYADEAKVFLKDIGQNFQVGHSDDLKTFSTVTLPQHVTENSITKLYKENRYRIPLNQHATGDLFNFLERESEQGGSVIRQLLVTYCQIDSTARGPITPFSFEAVYRRSRNLEFEEIDVNEGIPGVNIGLSNKDVLDPAAPLALGPLPMDPELREDVRAELEDEERRNPSAPGRPSLIDEFDQKIKREDSADVPNRADLPLPPSRPRDILLEMQKLRENRDRFRIEGRTGGVGVPISACMFTFHNTLGSYASMDFSNDGQLVAVGTTESYIRVWSLDGKALPSMNAHEKDAKFNSRKLIGHSAPVVDVSFSDSASGPPQKLFGEEGSQNPALDTRAKLLLSCSSDGHIRLWSLESWACLHTYKSHDGPVFRTLWSPQGHYFLSGGFDKVARVWMQDHASPQRLLVGHDTAISAIAWHPNGTYVFSASDETDKSIRMWSVMTGQCVRVFTGHADYISALECAPNGKILASADIAGNIIFWDLAKGTRIKRSRGHGKGGIWSLSFSAESNVLASGGQDGTLRIWDVESPADPHKAAQNASLDPAAVGADGSVAPNGVTEAARLNAGSAGQAAAAGASGGTKKKGKEMMITPDQISAFPTKKTPIMKVKFTAMNLVIVNGDSLRHDYAFSSPLVINIHQAMDVEESPWADSSQGASQPSKGDSADAAASSTASSQAPAAATGAAAPANTASARPSRGPRRLVAQPTRLEAVDDPLGPLGAPPADASGSQDAPPAPPQKEQMVIRTTMAPQQQQQRRPADPHRIDDDDYDEPRGPRPPPPVEAARPSSVRTSTHPSVSVEQAAKPTFSISVGDPVKIGDLTSSHIVYSVRTKTTSKAYRAPEFEVKRRYRDFLWLYTSLHGNNPGYVVPPPPEKQAVGRFDTNFVEARRAALEKMLNKIAAHPKLQHDEDLKLFLESEAFNVDVKHKERREPLPTESKGVLGSLGINMGGGSKFVEQDDWFHDRKVYLDALESQLRSLLKVMETMVSQRKMMAEAAGDFSSSLHALSTVELSPALSGPLDALSDLQMTIRDVYDRQAQQDVLTFGIIIEEYIRLISSVKLAFNQRQKGFHAWHAAESELQKKKATQDKVLRQGRSQQDRLQQMSAEVSEAERKVHQARLLFEEMGRSMRHELDRFEKEKVEDFKSGVETFLESAVEAQKELIEKWETFLMQLDAEDDESAFYKPPVYAQQKPAGDTVVDRARARLHEDSD</sequence>
<dbReference type="InterPro" id="IPR037868">
    <property type="entry name" value="PX_Vps5"/>
</dbReference>